<dbReference type="InterPro" id="IPR000742">
    <property type="entry name" value="EGF"/>
</dbReference>
<evidence type="ECO:0000259" key="2">
    <source>
        <dbReference type="SMART" id="SM00181"/>
    </source>
</evidence>
<feature type="transmembrane region" description="Helical" evidence="1">
    <location>
        <begin position="197"/>
        <end position="216"/>
    </location>
</feature>
<evidence type="ECO:0000313" key="3">
    <source>
        <dbReference type="EMBL" id="CXI10839.1"/>
    </source>
</evidence>
<dbReference type="Proteomes" id="UP000069549">
    <property type="component" value="Chromosome 5"/>
</dbReference>
<dbReference type="AlphaFoldDB" id="A0A0Y9UWU0"/>
<feature type="domain" description="EGF-like" evidence="2">
    <location>
        <begin position="63"/>
        <end position="106"/>
    </location>
</feature>
<organism evidence="3 4">
    <name type="scientific">Plasmodium berghei</name>
    <dbReference type="NCBI Taxonomy" id="5821"/>
    <lineage>
        <taxon>Eukaryota</taxon>
        <taxon>Sar</taxon>
        <taxon>Alveolata</taxon>
        <taxon>Apicomplexa</taxon>
        <taxon>Aconoidasida</taxon>
        <taxon>Haemosporida</taxon>
        <taxon>Plasmodiidae</taxon>
        <taxon>Plasmodium</taxon>
        <taxon>Plasmodium (Vinckeia)</taxon>
    </lineage>
</organism>
<sequence>MNTYYSVFLFIYAFLGINYYNAAISPNTQCKNGFLAQMSNHLECRCNENFTHVSNDTCESKVECSKDTVDKACGEFAKCTMHEVGKEQTYTCDCANSYILKDDVCVPETCQNIDCGYGKCIINEDSVNDPPICSCNIGYVVNIDDGSKCTKEGDTPCSLVCGEEHQICKKVDDYYRCNCEDGFKLSIEENKCISHSIYSMFNLSIIFVILLIFSNII</sequence>
<name>A0A0Y9UWU0_PLABE</name>
<keyword evidence="1" id="KW-0812">Transmembrane</keyword>
<dbReference type="EMBL" id="LT160025">
    <property type="protein sequence ID" value="CXI10839.1"/>
    <property type="molecule type" value="Genomic_DNA"/>
</dbReference>
<dbReference type="SMART" id="SM00181">
    <property type="entry name" value="EGF"/>
    <property type="match status" value="3"/>
</dbReference>
<reference evidence="3 4" key="1">
    <citation type="submission" date="2016-02" db="EMBL/GenBank/DDBJ databases">
        <authorList>
            <consortium name="Pathogen Informatics"/>
        </authorList>
    </citation>
    <scope>NUCLEOTIDE SEQUENCE [LARGE SCALE GENOMIC DNA]</scope>
    <source>
        <strain evidence="3 4">K173</strain>
    </source>
</reference>
<keyword evidence="1" id="KW-1133">Transmembrane helix</keyword>
<dbReference type="InterPro" id="IPR010423">
    <property type="entry name" value="Pvs25/Psv28_EGF"/>
</dbReference>
<feature type="domain" description="EGF-like" evidence="2">
    <location>
        <begin position="109"/>
        <end position="150"/>
    </location>
</feature>
<proteinExistence type="predicted"/>
<evidence type="ECO:0000313" key="4">
    <source>
        <dbReference type="Proteomes" id="UP000069549"/>
    </source>
</evidence>
<feature type="domain" description="EGF-like" evidence="2">
    <location>
        <begin position="156"/>
        <end position="193"/>
    </location>
</feature>
<gene>
    <name evidence="3" type="primary">P25</name>
    <name evidence="3" type="ORF">PBK173_000084600</name>
</gene>
<dbReference type="GO" id="GO:0016020">
    <property type="term" value="C:membrane"/>
    <property type="evidence" value="ECO:0007669"/>
    <property type="project" value="InterPro"/>
</dbReference>
<dbReference type="SMR" id="A0A0Y9UWU0"/>
<evidence type="ECO:0000256" key="1">
    <source>
        <dbReference type="SAM" id="Phobius"/>
    </source>
</evidence>
<dbReference type="VEuPathDB" id="PlasmoDB:PBANKA_0515000"/>
<dbReference type="Gene3D" id="2.90.20.10">
    <property type="entry name" value="Plasmodium vivax P25 domain"/>
    <property type="match status" value="1"/>
</dbReference>
<accession>A0A0Y9UWU0</accession>
<dbReference type="Pfam" id="PF06247">
    <property type="entry name" value="Plasmod_Pvs28"/>
    <property type="match status" value="4"/>
</dbReference>
<keyword evidence="1" id="KW-0472">Membrane</keyword>
<dbReference type="GO" id="GO:0009986">
    <property type="term" value="C:cell surface"/>
    <property type="evidence" value="ECO:0007669"/>
    <property type="project" value="InterPro"/>
</dbReference>
<protein>
    <submittedName>
        <fullName evidence="3">25 kDa ookinete surface antigen</fullName>
    </submittedName>
</protein>